<evidence type="ECO:0000256" key="3">
    <source>
        <dbReference type="ARBA" id="ARBA00023054"/>
    </source>
</evidence>
<dbReference type="Proteomes" id="UP000799537">
    <property type="component" value="Unassembled WGS sequence"/>
</dbReference>
<dbReference type="GO" id="GO:0035493">
    <property type="term" value="P:SNARE complex assembly"/>
    <property type="evidence" value="ECO:0007669"/>
    <property type="project" value="TreeGrafter"/>
</dbReference>
<feature type="compositionally biased region" description="Basic and acidic residues" evidence="4">
    <location>
        <begin position="131"/>
        <end position="143"/>
    </location>
</feature>
<protein>
    <recommendedName>
        <fullName evidence="2">Autophagy-related protein 14</fullName>
    </recommendedName>
</protein>
<dbReference type="GO" id="GO:0005768">
    <property type="term" value="C:endosome"/>
    <property type="evidence" value="ECO:0007669"/>
    <property type="project" value="TreeGrafter"/>
</dbReference>
<evidence type="ECO:0000256" key="4">
    <source>
        <dbReference type="SAM" id="MobiDB-lite"/>
    </source>
</evidence>
<accession>A0A6A6CY12</accession>
<feature type="region of interest" description="Disordered" evidence="4">
    <location>
        <begin position="131"/>
        <end position="156"/>
    </location>
</feature>
<gene>
    <name evidence="5" type="ORF">M409DRAFT_17850</name>
</gene>
<keyword evidence="6" id="KW-1185">Reference proteome</keyword>
<feature type="compositionally biased region" description="Polar residues" evidence="4">
    <location>
        <begin position="146"/>
        <end position="155"/>
    </location>
</feature>
<dbReference type="GO" id="GO:0000323">
    <property type="term" value="C:lytic vacuole"/>
    <property type="evidence" value="ECO:0007669"/>
    <property type="project" value="TreeGrafter"/>
</dbReference>
<name>A0A6A6CY12_ZASCE</name>
<dbReference type="GeneID" id="54557518"/>
<dbReference type="EMBL" id="ML993582">
    <property type="protein sequence ID" value="KAF2171613.1"/>
    <property type="molecule type" value="Genomic_DNA"/>
</dbReference>
<keyword evidence="3" id="KW-0175">Coiled coil</keyword>
<evidence type="ECO:0000313" key="5">
    <source>
        <dbReference type="EMBL" id="KAF2171613.1"/>
    </source>
</evidence>
<dbReference type="InterPro" id="IPR018791">
    <property type="entry name" value="UV_resistance/autophagy_Atg14"/>
</dbReference>
<dbReference type="OrthoDB" id="16772at2759"/>
<dbReference type="PANTHER" id="PTHR15157:SF13">
    <property type="entry name" value="AUTOPHAGY-RELATED PROTEIN 14"/>
    <property type="match status" value="1"/>
</dbReference>
<reference evidence="5" key="1">
    <citation type="journal article" date="2020" name="Stud. Mycol.">
        <title>101 Dothideomycetes genomes: a test case for predicting lifestyles and emergence of pathogens.</title>
        <authorList>
            <person name="Haridas S."/>
            <person name="Albert R."/>
            <person name="Binder M."/>
            <person name="Bloem J."/>
            <person name="Labutti K."/>
            <person name="Salamov A."/>
            <person name="Andreopoulos B."/>
            <person name="Baker S."/>
            <person name="Barry K."/>
            <person name="Bills G."/>
            <person name="Bluhm B."/>
            <person name="Cannon C."/>
            <person name="Castanera R."/>
            <person name="Culley D."/>
            <person name="Daum C."/>
            <person name="Ezra D."/>
            <person name="Gonzalez J."/>
            <person name="Henrissat B."/>
            <person name="Kuo A."/>
            <person name="Liang C."/>
            <person name="Lipzen A."/>
            <person name="Lutzoni F."/>
            <person name="Magnuson J."/>
            <person name="Mondo S."/>
            <person name="Nolan M."/>
            <person name="Ohm R."/>
            <person name="Pangilinan J."/>
            <person name="Park H.-J."/>
            <person name="Ramirez L."/>
            <person name="Alfaro M."/>
            <person name="Sun H."/>
            <person name="Tritt A."/>
            <person name="Yoshinaga Y."/>
            <person name="Zwiers L.-H."/>
            <person name="Turgeon B."/>
            <person name="Goodwin S."/>
            <person name="Spatafora J."/>
            <person name="Crous P."/>
            <person name="Grigoriev I."/>
        </authorList>
    </citation>
    <scope>NUCLEOTIDE SEQUENCE</scope>
    <source>
        <strain evidence="5">ATCC 36951</strain>
    </source>
</reference>
<evidence type="ECO:0000313" key="6">
    <source>
        <dbReference type="Proteomes" id="UP000799537"/>
    </source>
</evidence>
<feature type="region of interest" description="Disordered" evidence="4">
    <location>
        <begin position="454"/>
        <end position="511"/>
    </location>
</feature>
<evidence type="ECO:0000256" key="2">
    <source>
        <dbReference type="ARBA" id="ARBA00013807"/>
    </source>
</evidence>
<dbReference type="GO" id="GO:0032991">
    <property type="term" value="C:protein-containing complex"/>
    <property type="evidence" value="ECO:0007669"/>
    <property type="project" value="UniProtKB-ARBA"/>
</dbReference>
<dbReference type="Pfam" id="PF10186">
    <property type="entry name" value="ATG14"/>
    <property type="match status" value="1"/>
</dbReference>
<comment type="similarity">
    <text evidence="1">Belongs to the ATG14 family.</text>
</comment>
<dbReference type="AlphaFoldDB" id="A0A6A6CY12"/>
<dbReference type="PANTHER" id="PTHR15157">
    <property type="entry name" value="UV RADIATION RESISTANCE-ASSOCIATED GENE PROTEIN"/>
    <property type="match status" value="1"/>
</dbReference>
<proteinExistence type="inferred from homology"/>
<evidence type="ECO:0000256" key="1">
    <source>
        <dbReference type="ARBA" id="ARBA00009574"/>
    </source>
</evidence>
<dbReference type="GO" id="GO:0000149">
    <property type="term" value="F:SNARE binding"/>
    <property type="evidence" value="ECO:0007669"/>
    <property type="project" value="TreeGrafter"/>
</dbReference>
<sequence length="511" mass="57580">MECDICMRDFGGRRQPLCVSCAHAKLYGPRVQQAGALLEREHSHRHADAVIRPGNDGVLAALPEDVDFDAITAGMKKHSHDRAQAERQSTENRVNAIVNKAEELKSEMQAYKSKTEMQKEDLERRRKVLATERQEHEKQKPRTIEPVQTVTSKTSQRLERTHNRIVDCRVLLCREAATSSNLQRRKGAKGRSEYTLGGLVVPDLRELNIRTQPSNKAASVGGRTVAEPHDLVSEALDNVARLVNLTAHYLSVRLPAEIILPHEDFPRAVIMTEKSSYKFKKVPFPGVSGSQSSSPAASRIIDQNQPRPRMLWLDRPLSQLVKDDPKAYGLFVEGVTLLAWDIAWLCKTQGVESITTFEDICSMGKNLYQLLVSPSRKSNHKGADQDEKAREARLGIFSHGTARHNIASSEGLDLFKEWKMPSTSRLADKLRSYLLTEISGAEWDLLEEREWDEEREDEKPVLVGGSRRPQESKHVAMSVMTVAPREDDDASDWKQKGNNGWMKVRGRNQAS</sequence>
<dbReference type="RefSeq" id="XP_033672502.1">
    <property type="nucleotide sequence ID" value="XM_033804246.1"/>
</dbReference>
<organism evidence="5 6">
    <name type="scientific">Zasmidium cellare ATCC 36951</name>
    <dbReference type="NCBI Taxonomy" id="1080233"/>
    <lineage>
        <taxon>Eukaryota</taxon>
        <taxon>Fungi</taxon>
        <taxon>Dikarya</taxon>
        <taxon>Ascomycota</taxon>
        <taxon>Pezizomycotina</taxon>
        <taxon>Dothideomycetes</taxon>
        <taxon>Dothideomycetidae</taxon>
        <taxon>Mycosphaerellales</taxon>
        <taxon>Mycosphaerellaceae</taxon>
        <taxon>Zasmidium</taxon>
    </lineage>
</organism>